<dbReference type="InterPro" id="IPR001789">
    <property type="entry name" value="Sig_transdc_resp-reg_receiver"/>
</dbReference>
<feature type="non-terminal residue" evidence="2">
    <location>
        <position position="87"/>
    </location>
</feature>
<organism evidence="2">
    <name type="scientific">marine sediment metagenome</name>
    <dbReference type="NCBI Taxonomy" id="412755"/>
    <lineage>
        <taxon>unclassified sequences</taxon>
        <taxon>metagenomes</taxon>
        <taxon>ecological metagenomes</taxon>
    </lineage>
</organism>
<dbReference type="PROSITE" id="PS50110">
    <property type="entry name" value="RESPONSE_REGULATORY"/>
    <property type="match status" value="1"/>
</dbReference>
<dbReference type="Gene3D" id="3.40.50.2300">
    <property type="match status" value="1"/>
</dbReference>
<dbReference type="EMBL" id="BART01007923">
    <property type="protein sequence ID" value="GAG65794.1"/>
    <property type="molecule type" value="Genomic_DNA"/>
</dbReference>
<gene>
    <name evidence="2" type="ORF">S01H4_17923</name>
</gene>
<dbReference type="InterPro" id="IPR011006">
    <property type="entry name" value="CheY-like_superfamily"/>
</dbReference>
<dbReference type="Pfam" id="PF00072">
    <property type="entry name" value="Response_reg"/>
    <property type="match status" value="1"/>
</dbReference>
<comment type="caution">
    <text evidence="2">The sequence shown here is derived from an EMBL/GenBank/DDBJ whole genome shotgun (WGS) entry which is preliminary data.</text>
</comment>
<reference evidence="2" key="1">
    <citation type="journal article" date="2014" name="Front. Microbiol.">
        <title>High frequency of phylogenetically diverse reductive dehalogenase-homologous genes in deep subseafloor sedimentary metagenomes.</title>
        <authorList>
            <person name="Kawai M."/>
            <person name="Futagami T."/>
            <person name="Toyoda A."/>
            <person name="Takaki Y."/>
            <person name="Nishi S."/>
            <person name="Hori S."/>
            <person name="Arai W."/>
            <person name="Tsubouchi T."/>
            <person name="Morono Y."/>
            <person name="Uchiyama I."/>
            <person name="Ito T."/>
            <person name="Fujiyama A."/>
            <person name="Inagaki F."/>
            <person name="Takami H."/>
        </authorList>
    </citation>
    <scope>NUCLEOTIDE SEQUENCE</scope>
    <source>
        <strain evidence="2">Expedition CK06-06</strain>
    </source>
</reference>
<accession>X0Z978</accession>
<dbReference type="GO" id="GO:0000160">
    <property type="term" value="P:phosphorelay signal transduction system"/>
    <property type="evidence" value="ECO:0007669"/>
    <property type="project" value="InterPro"/>
</dbReference>
<sequence>MKTNNHVMVIDEDPSVRKGLIRLLSNAGYEVSQFTSLNDFMDAIKPGLSGCILMDSGIPGLSEKDLQAEFKKNGVCLPIIIISADDN</sequence>
<proteinExistence type="predicted"/>
<name>X0Z978_9ZZZZ</name>
<dbReference type="AlphaFoldDB" id="X0Z978"/>
<protein>
    <recommendedName>
        <fullName evidence="1">Response regulatory domain-containing protein</fullName>
    </recommendedName>
</protein>
<dbReference type="SUPFAM" id="SSF52172">
    <property type="entry name" value="CheY-like"/>
    <property type="match status" value="1"/>
</dbReference>
<evidence type="ECO:0000259" key="1">
    <source>
        <dbReference type="PROSITE" id="PS50110"/>
    </source>
</evidence>
<evidence type="ECO:0000313" key="2">
    <source>
        <dbReference type="EMBL" id="GAG65794.1"/>
    </source>
</evidence>
<feature type="domain" description="Response regulatory" evidence="1">
    <location>
        <begin position="6"/>
        <end position="87"/>
    </location>
</feature>